<feature type="repeat" description="RCC1" evidence="1">
    <location>
        <begin position="4"/>
        <end position="65"/>
    </location>
</feature>
<sequence>MPSLSLFSAGSNAQGQLATGSVADAYSFAPAIFLRAQQAGALPPGSLGISQIACGANHTLVLIACEDSAERELWGSGDGRRGQLGPSFCAASKTVQGEQTEVDMGPLPVFRRLDLQLEGGARDLRGYTPRLIAAGWETSYIVLARAGQSDVLLAMGADDFGNRGVGGRGKGKEREEPWHIVELERFVNASQGKTILTVKSLTTGPHTVIAQILVSSRDNDCQAQELMFGWGASRHGQLGGAEHKPPSFYASPHPVVLPEGAQERGKVAACALGTQHTVFLHGSGRLSGIGSNRKAQLRGIGTLEGVTAIGCTWNGTYAVMHDGSFVATGSHVRGLLGAGEEGVSALAMVRFPFESGSRELLKMACGSEHVLCLFALRDTATEVWGWGWNEHGTLGIGSTGDVEAPVRVWPPASEGLHLGKAVDVWAGCGTSWILVER</sequence>
<gene>
    <name evidence="2" type="ORF">SCP_0101680</name>
</gene>
<dbReference type="EMBL" id="BFAD01000001">
    <property type="protein sequence ID" value="GBE77295.1"/>
    <property type="molecule type" value="Genomic_DNA"/>
</dbReference>
<keyword evidence="3" id="KW-1185">Reference proteome</keyword>
<proteinExistence type="predicted"/>
<dbReference type="PROSITE" id="PS00626">
    <property type="entry name" value="RCC1_2"/>
    <property type="match status" value="1"/>
</dbReference>
<organism evidence="2 3">
    <name type="scientific">Sparassis crispa</name>
    <dbReference type="NCBI Taxonomy" id="139825"/>
    <lineage>
        <taxon>Eukaryota</taxon>
        <taxon>Fungi</taxon>
        <taxon>Dikarya</taxon>
        <taxon>Basidiomycota</taxon>
        <taxon>Agaricomycotina</taxon>
        <taxon>Agaricomycetes</taxon>
        <taxon>Polyporales</taxon>
        <taxon>Sparassidaceae</taxon>
        <taxon>Sparassis</taxon>
    </lineage>
</organism>
<dbReference type="Pfam" id="PF00415">
    <property type="entry name" value="RCC1"/>
    <property type="match status" value="3"/>
</dbReference>
<evidence type="ECO:0000313" key="2">
    <source>
        <dbReference type="EMBL" id="GBE77295.1"/>
    </source>
</evidence>
<feature type="repeat" description="RCC1" evidence="1">
    <location>
        <begin position="381"/>
        <end position="437"/>
    </location>
</feature>
<protein>
    <submittedName>
        <fullName evidence="2">RCC1/BLIP-II</fullName>
    </submittedName>
</protein>
<dbReference type="PROSITE" id="PS50012">
    <property type="entry name" value="RCC1_3"/>
    <property type="match status" value="3"/>
</dbReference>
<dbReference type="Proteomes" id="UP000287166">
    <property type="component" value="Unassembled WGS sequence"/>
</dbReference>
<reference evidence="2 3" key="1">
    <citation type="journal article" date="2018" name="Sci. Rep.">
        <title>Genome sequence of the cauliflower mushroom Sparassis crispa (Hanabiratake) and its association with beneficial usage.</title>
        <authorList>
            <person name="Kiyama R."/>
            <person name="Furutani Y."/>
            <person name="Kawaguchi K."/>
            <person name="Nakanishi T."/>
        </authorList>
    </citation>
    <scope>NUCLEOTIDE SEQUENCE [LARGE SCALE GENOMIC DNA]</scope>
</reference>
<dbReference type="OrthoDB" id="5370059at2759"/>
<dbReference type="Gene3D" id="2.130.10.30">
    <property type="entry name" value="Regulator of chromosome condensation 1/beta-lactamase-inhibitor protein II"/>
    <property type="match status" value="3"/>
</dbReference>
<dbReference type="InParanoid" id="A0A401G553"/>
<accession>A0A401G553</accession>
<dbReference type="AlphaFoldDB" id="A0A401G553"/>
<name>A0A401G553_9APHY</name>
<dbReference type="RefSeq" id="XP_027608208.1">
    <property type="nucleotide sequence ID" value="XM_027752407.1"/>
</dbReference>
<feature type="repeat" description="RCC1" evidence="1">
    <location>
        <begin position="225"/>
        <end position="283"/>
    </location>
</feature>
<comment type="caution">
    <text evidence="2">The sequence shown here is derived from an EMBL/GenBank/DDBJ whole genome shotgun (WGS) entry which is preliminary data.</text>
</comment>
<dbReference type="InterPro" id="IPR051553">
    <property type="entry name" value="Ran_GTPase-activating"/>
</dbReference>
<dbReference type="FunCoup" id="A0A401G553">
    <property type="interactions" value="28"/>
</dbReference>
<evidence type="ECO:0000313" key="3">
    <source>
        <dbReference type="Proteomes" id="UP000287166"/>
    </source>
</evidence>
<dbReference type="SUPFAM" id="SSF50985">
    <property type="entry name" value="RCC1/BLIP-II"/>
    <property type="match status" value="1"/>
</dbReference>
<dbReference type="PANTHER" id="PTHR45982">
    <property type="entry name" value="REGULATOR OF CHROMOSOME CONDENSATION"/>
    <property type="match status" value="1"/>
</dbReference>
<dbReference type="STRING" id="139825.A0A401G553"/>
<evidence type="ECO:0000256" key="1">
    <source>
        <dbReference type="PROSITE-ProRule" id="PRU00235"/>
    </source>
</evidence>
<dbReference type="InterPro" id="IPR000408">
    <property type="entry name" value="Reg_chr_condens"/>
</dbReference>
<dbReference type="PANTHER" id="PTHR45982:SF1">
    <property type="entry name" value="REGULATOR OF CHROMOSOME CONDENSATION"/>
    <property type="match status" value="1"/>
</dbReference>
<dbReference type="GeneID" id="38774212"/>
<dbReference type="InterPro" id="IPR009091">
    <property type="entry name" value="RCC1/BLIP-II"/>
</dbReference>